<dbReference type="FunCoup" id="A0A6I9TUY4">
    <property type="interactions" value="208"/>
</dbReference>
<sequence>MALFSSPCKPPILCPKFHRIRAIQRPFSSKSSTSKTSNFGTPRISISDPATQINTPIRKAQFCSSLSSPGELDEGVPSSVIIFVKGLAQSTSEGGLKAAFSQFGEVSRVKVITDKKTKQSLGFAYVWFTREEHARAAVEEVNGKFFEGRFLYVSIAKPGSCKPRPKPTPYKF</sequence>
<dbReference type="GO" id="GO:0003723">
    <property type="term" value="F:RNA binding"/>
    <property type="evidence" value="ECO:0007669"/>
    <property type="project" value="UniProtKB-UniRule"/>
</dbReference>
<dbReference type="Gene3D" id="3.30.70.330">
    <property type="match status" value="1"/>
</dbReference>
<dbReference type="PANTHER" id="PTHR48027">
    <property type="entry name" value="HETEROGENEOUS NUCLEAR RIBONUCLEOPROTEIN 87F-RELATED"/>
    <property type="match status" value="1"/>
</dbReference>
<dbReference type="InParanoid" id="A0A6I9TUY4"/>
<protein>
    <submittedName>
        <fullName evidence="5">Glycine-rich RNA-binding protein 3, mitochondrial</fullName>
    </submittedName>
</protein>
<evidence type="ECO:0000256" key="2">
    <source>
        <dbReference type="PROSITE-ProRule" id="PRU00176"/>
    </source>
</evidence>
<keyword evidence="4" id="KW-1185">Reference proteome</keyword>
<proteinExistence type="predicted"/>
<dbReference type="SMART" id="SM00360">
    <property type="entry name" value="RRM"/>
    <property type="match status" value="1"/>
</dbReference>
<evidence type="ECO:0000259" key="3">
    <source>
        <dbReference type="PROSITE" id="PS50102"/>
    </source>
</evidence>
<dbReference type="PROSITE" id="PS50102">
    <property type="entry name" value="RRM"/>
    <property type="match status" value="1"/>
</dbReference>
<keyword evidence="1 2" id="KW-0694">RNA-binding</keyword>
<dbReference type="InterPro" id="IPR012677">
    <property type="entry name" value="Nucleotide-bd_a/b_plait_sf"/>
</dbReference>
<dbReference type="Pfam" id="PF00076">
    <property type="entry name" value="RRM_1"/>
    <property type="match status" value="1"/>
</dbReference>
<organism evidence="4 5">
    <name type="scientific">Sesamum indicum</name>
    <name type="common">Oriental sesame</name>
    <name type="synonym">Sesamum orientale</name>
    <dbReference type="NCBI Taxonomy" id="4182"/>
    <lineage>
        <taxon>Eukaryota</taxon>
        <taxon>Viridiplantae</taxon>
        <taxon>Streptophyta</taxon>
        <taxon>Embryophyta</taxon>
        <taxon>Tracheophyta</taxon>
        <taxon>Spermatophyta</taxon>
        <taxon>Magnoliopsida</taxon>
        <taxon>eudicotyledons</taxon>
        <taxon>Gunneridae</taxon>
        <taxon>Pentapetalae</taxon>
        <taxon>asterids</taxon>
        <taxon>lamiids</taxon>
        <taxon>Lamiales</taxon>
        <taxon>Pedaliaceae</taxon>
        <taxon>Sesamum</taxon>
    </lineage>
</organism>
<dbReference type="InterPro" id="IPR035979">
    <property type="entry name" value="RBD_domain_sf"/>
</dbReference>
<dbReference type="RefSeq" id="XP_011090804.1">
    <property type="nucleotide sequence ID" value="XM_011092502.2"/>
</dbReference>
<dbReference type="AlphaFoldDB" id="A0A6I9TUY4"/>
<name>A0A6I9TUY4_SESIN</name>
<dbReference type="OrthoDB" id="272703at2759"/>
<dbReference type="Proteomes" id="UP000504604">
    <property type="component" value="Linkage group LG10"/>
</dbReference>
<accession>A0A6I9TUY4</accession>
<dbReference type="SUPFAM" id="SSF54928">
    <property type="entry name" value="RNA-binding domain, RBD"/>
    <property type="match status" value="1"/>
</dbReference>
<evidence type="ECO:0000256" key="1">
    <source>
        <dbReference type="ARBA" id="ARBA00022884"/>
    </source>
</evidence>
<feature type="domain" description="RRM" evidence="3">
    <location>
        <begin position="80"/>
        <end position="158"/>
    </location>
</feature>
<reference evidence="5" key="1">
    <citation type="submission" date="2025-08" db="UniProtKB">
        <authorList>
            <consortium name="RefSeq"/>
        </authorList>
    </citation>
    <scope>IDENTIFICATION</scope>
</reference>
<evidence type="ECO:0000313" key="5">
    <source>
        <dbReference type="RefSeq" id="XP_011090804.1"/>
    </source>
</evidence>
<dbReference type="InterPro" id="IPR000504">
    <property type="entry name" value="RRM_dom"/>
</dbReference>
<dbReference type="KEGG" id="sind:105171400"/>
<gene>
    <name evidence="5" type="primary">LOC105171400</name>
</gene>
<dbReference type="InterPro" id="IPR052462">
    <property type="entry name" value="SLIRP/GR-RBP-like"/>
</dbReference>
<evidence type="ECO:0000313" key="4">
    <source>
        <dbReference type="Proteomes" id="UP000504604"/>
    </source>
</evidence>
<dbReference type="GeneID" id="105171400"/>